<keyword evidence="2" id="KW-0378">Hydrolase</keyword>
<evidence type="ECO:0000313" key="4">
    <source>
        <dbReference type="EMBL" id="KAH7972849.1"/>
    </source>
</evidence>
<dbReference type="PANTHER" id="PTHR20371:SF1">
    <property type="entry name" value="ENOLASE-PHOSPHATASE E1"/>
    <property type="match status" value="1"/>
</dbReference>
<dbReference type="InterPro" id="IPR023943">
    <property type="entry name" value="Enolase-ppase_E1"/>
</dbReference>
<evidence type="ECO:0000256" key="3">
    <source>
        <dbReference type="ARBA" id="ARBA00023167"/>
    </source>
</evidence>
<dbReference type="Gene3D" id="3.40.50.1000">
    <property type="entry name" value="HAD superfamily/HAD-like"/>
    <property type="match status" value="1"/>
</dbReference>
<sequence length="361" mass="40388">MLGEIEAVVLDIEGTVISISFVKDVLFPFARKNIRAYLESHWEEPELRTIVDQLHTQAIGDVKYHGSVPPIDDPAEAPKEALIAQLEANLLWQMDADRKAAPLKALQGLVWKEGYASGQLRAPLYPDVVPMLTAWKSRRLKLAIYSSGSVQAQQLLFSHTTEGDVTTLLDGYFDINTAGVKTDARSYEVISEAISVDPSKILFLTDIVAVKRCCYYGQSLSDPERRRYHIKVAKCGSDNPLALSDDQFTNDVGCYPSVDRADINDYLVHGTSFVTREQLKSYKSLEAHNYVTSGLVEPPRVKTLRDGNIVVVSKLDAQQRLAAWALSQVHATRSGRGQFQRRTIVNETHEYKEVKETPHNT</sequence>
<dbReference type="InterPro" id="IPR036412">
    <property type="entry name" value="HAD-like_sf"/>
</dbReference>
<reference evidence="4" key="2">
    <citation type="submission" date="2021-09" db="EMBL/GenBank/DDBJ databases">
        <authorList>
            <person name="Jia N."/>
            <person name="Wang J."/>
            <person name="Shi W."/>
            <person name="Du L."/>
            <person name="Sun Y."/>
            <person name="Zhan W."/>
            <person name="Jiang J."/>
            <person name="Wang Q."/>
            <person name="Zhang B."/>
            <person name="Ji P."/>
            <person name="Sakyi L.B."/>
            <person name="Cui X."/>
            <person name="Yuan T."/>
            <person name="Jiang B."/>
            <person name="Yang W."/>
            <person name="Lam T.T.-Y."/>
            <person name="Chang Q."/>
            <person name="Ding S."/>
            <person name="Wang X."/>
            <person name="Zhu J."/>
            <person name="Ruan X."/>
            <person name="Zhao L."/>
            <person name="Wei J."/>
            <person name="Que T."/>
            <person name="Du C."/>
            <person name="Cheng J."/>
            <person name="Dai P."/>
            <person name="Han X."/>
            <person name="Huang E."/>
            <person name="Gao Y."/>
            <person name="Liu J."/>
            <person name="Shao H."/>
            <person name="Ye R."/>
            <person name="Li L."/>
            <person name="Wei W."/>
            <person name="Wang X."/>
            <person name="Wang C."/>
            <person name="Huo Q."/>
            <person name="Li W."/>
            <person name="Guo W."/>
            <person name="Chen H."/>
            <person name="Chen S."/>
            <person name="Zhou L."/>
            <person name="Zhou L."/>
            <person name="Ni X."/>
            <person name="Tian J."/>
            <person name="Zhou Y."/>
            <person name="Sheng Y."/>
            <person name="Liu T."/>
            <person name="Pan Y."/>
            <person name="Xia L."/>
            <person name="Li J."/>
            <person name="Zhao F."/>
            <person name="Cao W."/>
        </authorList>
    </citation>
    <scope>NUCLEOTIDE SEQUENCE</scope>
    <source>
        <strain evidence="4">Rsan-2018</strain>
        <tissue evidence="4">Larvae</tissue>
    </source>
</reference>
<name>A0A9D4QCS8_RHISA</name>
<evidence type="ECO:0008006" key="6">
    <source>
        <dbReference type="Google" id="ProtNLM"/>
    </source>
</evidence>
<organism evidence="4 5">
    <name type="scientific">Rhipicephalus sanguineus</name>
    <name type="common">Brown dog tick</name>
    <name type="synonym">Ixodes sanguineus</name>
    <dbReference type="NCBI Taxonomy" id="34632"/>
    <lineage>
        <taxon>Eukaryota</taxon>
        <taxon>Metazoa</taxon>
        <taxon>Ecdysozoa</taxon>
        <taxon>Arthropoda</taxon>
        <taxon>Chelicerata</taxon>
        <taxon>Arachnida</taxon>
        <taxon>Acari</taxon>
        <taxon>Parasitiformes</taxon>
        <taxon>Ixodida</taxon>
        <taxon>Ixodoidea</taxon>
        <taxon>Ixodidae</taxon>
        <taxon>Rhipicephalinae</taxon>
        <taxon>Rhipicephalus</taxon>
        <taxon>Rhipicephalus</taxon>
    </lineage>
</organism>
<reference evidence="4" key="1">
    <citation type="journal article" date="2020" name="Cell">
        <title>Large-Scale Comparative Analyses of Tick Genomes Elucidate Their Genetic Diversity and Vector Capacities.</title>
        <authorList>
            <consortium name="Tick Genome and Microbiome Consortium (TIGMIC)"/>
            <person name="Jia N."/>
            <person name="Wang J."/>
            <person name="Shi W."/>
            <person name="Du L."/>
            <person name="Sun Y."/>
            <person name="Zhan W."/>
            <person name="Jiang J.F."/>
            <person name="Wang Q."/>
            <person name="Zhang B."/>
            <person name="Ji P."/>
            <person name="Bell-Sakyi L."/>
            <person name="Cui X.M."/>
            <person name="Yuan T.T."/>
            <person name="Jiang B.G."/>
            <person name="Yang W.F."/>
            <person name="Lam T.T."/>
            <person name="Chang Q.C."/>
            <person name="Ding S.J."/>
            <person name="Wang X.J."/>
            <person name="Zhu J.G."/>
            <person name="Ruan X.D."/>
            <person name="Zhao L."/>
            <person name="Wei J.T."/>
            <person name="Ye R.Z."/>
            <person name="Que T.C."/>
            <person name="Du C.H."/>
            <person name="Zhou Y.H."/>
            <person name="Cheng J.X."/>
            <person name="Dai P.F."/>
            <person name="Guo W.B."/>
            <person name="Han X.H."/>
            <person name="Huang E.J."/>
            <person name="Li L.F."/>
            <person name="Wei W."/>
            <person name="Gao Y.C."/>
            <person name="Liu J.Z."/>
            <person name="Shao H.Z."/>
            <person name="Wang X."/>
            <person name="Wang C.C."/>
            <person name="Yang T.C."/>
            <person name="Huo Q.B."/>
            <person name="Li W."/>
            <person name="Chen H.Y."/>
            <person name="Chen S.E."/>
            <person name="Zhou L.G."/>
            <person name="Ni X.B."/>
            <person name="Tian J.H."/>
            <person name="Sheng Y."/>
            <person name="Liu T."/>
            <person name="Pan Y.S."/>
            <person name="Xia L.Y."/>
            <person name="Li J."/>
            <person name="Zhao F."/>
            <person name="Cao W.C."/>
        </authorList>
    </citation>
    <scope>NUCLEOTIDE SEQUENCE</scope>
    <source>
        <strain evidence="4">Rsan-2018</strain>
    </source>
</reference>
<dbReference type="AlphaFoldDB" id="A0A9D4QCS8"/>
<protein>
    <recommendedName>
        <fullName evidence="6">Enolase-phosphatase E1</fullName>
    </recommendedName>
</protein>
<dbReference type="SUPFAM" id="SSF56784">
    <property type="entry name" value="HAD-like"/>
    <property type="match status" value="1"/>
</dbReference>
<dbReference type="GO" id="GO:0000287">
    <property type="term" value="F:magnesium ion binding"/>
    <property type="evidence" value="ECO:0007669"/>
    <property type="project" value="InterPro"/>
</dbReference>
<comment type="caution">
    <text evidence="4">The sequence shown here is derived from an EMBL/GenBank/DDBJ whole genome shotgun (WGS) entry which is preliminary data.</text>
</comment>
<accession>A0A9D4QCS8</accession>
<dbReference type="NCBIfam" id="TIGR01691">
    <property type="entry name" value="enolase-ppase"/>
    <property type="match status" value="1"/>
</dbReference>
<dbReference type="Gene3D" id="1.10.720.60">
    <property type="match status" value="1"/>
</dbReference>
<dbReference type="GO" id="GO:0043874">
    <property type="term" value="F:acireductone synthase activity"/>
    <property type="evidence" value="ECO:0007669"/>
    <property type="project" value="InterPro"/>
</dbReference>
<keyword evidence="1" id="KW-0028">Amino-acid biosynthesis</keyword>
<keyword evidence="5" id="KW-1185">Reference proteome</keyword>
<evidence type="ECO:0000256" key="2">
    <source>
        <dbReference type="ARBA" id="ARBA00022801"/>
    </source>
</evidence>
<dbReference type="Pfam" id="PF00702">
    <property type="entry name" value="Hydrolase"/>
    <property type="match status" value="1"/>
</dbReference>
<dbReference type="CDD" id="cd01629">
    <property type="entry name" value="HAD_EP"/>
    <property type="match status" value="1"/>
</dbReference>
<dbReference type="GO" id="GO:0019509">
    <property type="term" value="P:L-methionine salvage from methylthioadenosine"/>
    <property type="evidence" value="ECO:0007669"/>
    <property type="project" value="InterPro"/>
</dbReference>
<proteinExistence type="predicted"/>
<dbReference type="InterPro" id="IPR023214">
    <property type="entry name" value="HAD_sf"/>
</dbReference>
<dbReference type="EMBL" id="JABSTV010001247">
    <property type="protein sequence ID" value="KAH7972849.1"/>
    <property type="molecule type" value="Genomic_DNA"/>
</dbReference>
<dbReference type="PANTHER" id="PTHR20371">
    <property type="entry name" value="ENOLASE-PHOSPHATASE E1"/>
    <property type="match status" value="1"/>
</dbReference>
<dbReference type="VEuPathDB" id="VectorBase:RSAN_054972"/>
<evidence type="ECO:0000313" key="5">
    <source>
        <dbReference type="Proteomes" id="UP000821837"/>
    </source>
</evidence>
<gene>
    <name evidence="4" type="ORF">HPB52_017950</name>
</gene>
<keyword evidence="3" id="KW-0486">Methionine biosynthesis</keyword>
<dbReference type="Proteomes" id="UP000821837">
    <property type="component" value="Chromosome 11"/>
</dbReference>
<evidence type="ECO:0000256" key="1">
    <source>
        <dbReference type="ARBA" id="ARBA00022605"/>
    </source>
</evidence>